<accession>A0ABW9V741</accession>
<organism evidence="1 2">
    <name type="scientific">Duganella lactea</name>
    <dbReference type="NCBI Taxonomy" id="2692173"/>
    <lineage>
        <taxon>Bacteria</taxon>
        <taxon>Pseudomonadati</taxon>
        <taxon>Pseudomonadota</taxon>
        <taxon>Betaproteobacteria</taxon>
        <taxon>Burkholderiales</taxon>
        <taxon>Oxalobacteraceae</taxon>
        <taxon>Telluria group</taxon>
        <taxon>Duganella</taxon>
    </lineage>
</organism>
<keyword evidence="2" id="KW-1185">Reference proteome</keyword>
<reference evidence="1 2" key="1">
    <citation type="submission" date="2019-12" db="EMBL/GenBank/DDBJ databases">
        <title>Novel species isolated from a subtropical stream in China.</title>
        <authorList>
            <person name="Lu H."/>
        </authorList>
    </citation>
    <scope>NUCLEOTIDE SEQUENCE [LARGE SCALE GENOMIC DNA]</scope>
    <source>
        <strain evidence="1 2">FT94W</strain>
    </source>
</reference>
<sequence length="170" mass="17915">MIELIMVMVLIGILGAIGASRFFDQSTFENRAYADQAKTILRYAQKLAITQNRYIFVRTDGNSFAVCTTAACGAGSLISAPGGSNSGSSVTRASCLLNNSYNSNWLCEGRPSTVNVTGLGGSSVVFDALGRPYTVNNGTQALLAGVMTITFTSGSNSSQITVWPETGYVQ</sequence>
<dbReference type="InterPro" id="IPR045584">
    <property type="entry name" value="Pilin-like"/>
</dbReference>
<dbReference type="Gene3D" id="3.30.700.10">
    <property type="entry name" value="Glycoprotein, Type 4 Pilin"/>
    <property type="match status" value="1"/>
</dbReference>
<proteinExistence type="predicted"/>
<dbReference type="Proteomes" id="UP000449678">
    <property type="component" value="Unassembled WGS sequence"/>
</dbReference>
<name>A0ABW9V741_9BURK</name>
<dbReference type="SUPFAM" id="SSF54523">
    <property type="entry name" value="Pili subunits"/>
    <property type="match status" value="1"/>
</dbReference>
<evidence type="ECO:0000313" key="1">
    <source>
        <dbReference type="EMBL" id="MYM34575.1"/>
    </source>
</evidence>
<gene>
    <name evidence="1" type="ORF">GTP38_09515</name>
</gene>
<dbReference type="EMBL" id="WWCO01000005">
    <property type="protein sequence ID" value="MYM34575.1"/>
    <property type="molecule type" value="Genomic_DNA"/>
</dbReference>
<comment type="caution">
    <text evidence="1">The sequence shown here is derived from an EMBL/GenBank/DDBJ whole genome shotgun (WGS) entry which is preliminary data.</text>
</comment>
<evidence type="ECO:0000313" key="2">
    <source>
        <dbReference type="Proteomes" id="UP000449678"/>
    </source>
</evidence>
<protein>
    <submittedName>
        <fullName evidence="1">MSHA biogenesis protein MshC</fullName>
    </submittedName>
</protein>